<dbReference type="PANTHER" id="PTHR11566:SF149">
    <property type="entry name" value="GTPASE, PUTATIVE (AFU_ORTHOLOGUE AFUA_6G11890)-RELATED"/>
    <property type="match status" value="1"/>
</dbReference>
<evidence type="ECO:0000313" key="2">
    <source>
        <dbReference type="EMBL" id="PWY94608.1"/>
    </source>
</evidence>
<dbReference type="EMBL" id="MSFK01000004">
    <property type="protein sequence ID" value="PWY94608.1"/>
    <property type="molecule type" value="Genomic_DNA"/>
</dbReference>
<dbReference type="SUPFAM" id="SSF52540">
    <property type="entry name" value="P-loop containing nucleoside triphosphate hydrolases"/>
    <property type="match status" value="1"/>
</dbReference>
<name>A0A317XCC3_9EURO</name>
<keyword evidence="3" id="KW-1185">Reference proteome</keyword>
<dbReference type="GO" id="GO:0048312">
    <property type="term" value="P:intracellular distribution of mitochondria"/>
    <property type="evidence" value="ECO:0007669"/>
    <property type="project" value="TreeGrafter"/>
</dbReference>
<protein>
    <recommendedName>
        <fullName evidence="1">GED domain-containing protein</fullName>
    </recommendedName>
</protein>
<dbReference type="InterPro" id="IPR020850">
    <property type="entry name" value="GED_dom"/>
</dbReference>
<evidence type="ECO:0000313" key="3">
    <source>
        <dbReference type="Proteomes" id="UP000246702"/>
    </source>
</evidence>
<dbReference type="GO" id="GO:0016559">
    <property type="term" value="P:peroxisome fission"/>
    <property type="evidence" value="ECO:0007669"/>
    <property type="project" value="TreeGrafter"/>
</dbReference>
<feature type="domain" description="GED" evidence="1">
    <location>
        <begin position="436"/>
        <end position="527"/>
    </location>
</feature>
<dbReference type="STRING" id="1450535.A0A317XCC3"/>
<dbReference type="InterPro" id="IPR045063">
    <property type="entry name" value="Dynamin_N"/>
</dbReference>
<dbReference type="InterPro" id="IPR022812">
    <property type="entry name" value="Dynamin"/>
</dbReference>
<dbReference type="GO" id="GO:0005739">
    <property type="term" value="C:mitochondrion"/>
    <property type="evidence" value="ECO:0007669"/>
    <property type="project" value="TreeGrafter"/>
</dbReference>
<sequence>MGISDTGSPSISDDVLKLELSGPDMPELILVDLPEIRHSEDQDQDDEGVNPRTIVLAVISAQVGYNKQDILNIAKKHDSQRERTLGVITHLHTLKSGSEQEQNYFELAKNENKGRWRHLPRERVKIDRLRCRLSSIMSKQIRQSLPGLIDGIEQCIADCQGKLRRLGTARPKIQEQRGYLLSISSNFEKITGQALNGIYADEFFGRLNGENDDSHVRGLRSLVHELNEDFAEAMHLRGSQRNILESNESPLPQSEYTAAIARPYMHDWTPEYVSRETIEQEVNEQARRHRGIELPGTVNQILVGDLFREESKPWEGIAREHMLTTWEYVRRFVHLLLRDLSDENTSSLLLSSVIGSELERLKDALLEKLGELTSLLKRRHPLPIGKSFPMSTRESRYNRQISALKARLAKDESIQAAVILNELDQAMVSPEKQSASGKIVDQMQAYYSATIVTFMNNVVTLGIENCLLGPLEKIFTSQSINEMSDEQIQDLATEPTFVREERELLSEELTKLQTSLRLFNRFNTILPSLQMPSLFGEL</sequence>
<organism evidence="2 3">
    <name type="scientific">Aspergillus sclerotioniger CBS 115572</name>
    <dbReference type="NCBI Taxonomy" id="1450535"/>
    <lineage>
        <taxon>Eukaryota</taxon>
        <taxon>Fungi</taxon>
        <taxon>Dikarya</taxon>
        <taxon>Ascomycota</taxon>
        <taxon>Pezizomycotina</taxon>
        <taxon>Eurotiomycetes</taxon>
        <taxon>Eurotiomycetidae</taxon>
        <taxon>Eurotiales</taxon>
        <taxon>Aspergillaceae</taxon>
        <taxon>Aspergillus</taxon>
        <taxon>Aspergillus subgen. Circumdati</taxon>
    </lineage>
</organism>
<dbReference type="InterPro" id="IPR027417">
    <property type="entry name" value="P-loop_NTPase"/>
</dbReference>
<evidence type="ECO:0000259" key="1">
    <source>
        <dbReference type="PROSITE" id="PS51388"/>
    </source>
</evidence>
<dbReference type="Pfam" id="PF01031">
    <property type="entry name" value="Dynamin_M"/>
    <property type="match status" value="1"/>
</dbReference>
<dbReference type="PANTHER" id="PTHR11566">
    <property type="entry name" value="DYNAMIN"/>
    <property type="match status" value="1"/>
</dbReference>
<dbReference type="Gene3D" id="3.40.50.300">
    <property type="entry name" value="P-loop containing nucleotide triphosphate hydrolases"/>
    <property type="match status" value="1"/>
</dbReference>
<dbReference type="GeneID" id="37115802"/>
<dbReference type="InterPro" id="IPR000375">
    <property type="entry name" value="Dynamin_stalk"/>
</dbReference>
<accession>A0A317XCC3</accession>
<dbReference type="RefSeq" id="XP_025471369.1">
    <property type="nucleotide sequence ID" value="XM_025613659.1"/>
</dbReference>
<dbReference type="AlphaFoldDB" id="A0A317XCC3"/>
<dbReference type="GO" id="GO:0000266">
    <property type="term" value="P:mitochondrial fission"/>
    <property type="evidence" value="ECO:0007669"/>
    <property type="project" value="TreeGrafter"/>
</dbReference>
<dbReference type="OrthoDB" id="415706at2759"/>
<dbReference type="GO" id="GO:0003924">
    <property type="term" value="F:GTPase activity"/>
    <property type="evidence" value="ECO:0007669"/>
    <property type="project" value="TreeGrafter"/>
</dbReference>
<dbReference type="GO" id="GO:0016020">
    <property type="term" value="C:membrane"/>
    <property type="evidence" value="ECO:0007669"/>
    <property type="project" value="TreeGrafter"/>
</dbReference>
<dbReference type="Proteomes" id="UP000246702">
    <property type="component" value="Unassembled WGS sequence"/>
</dbReference>
<dbReference type="Gene3D" id="1.20.120.1240">
    <property type="entry name" value="Dynamin, middle domain"/>
    <property type="match status" value="1"/>
</dbReference>
<dbReference type="GO" id="GO:0006897">
    <property type="term" value="P:endocytosis"/>
    <property type="evidence" value="ECO:0007669"/>
    <property type="project" value="TreeGrafter"/>
</dbReference>
<gene>
    <name evidence="2" type="ORF">BO94DRAFT_553517</name>
</gene>
<dbReference type="GO" id="GO:0008017">
    <property type="term" value="F:microtubule binding"/>
    <property type="evidence" value="ECO:0007669"/>
    <property type="project" value="TreeGrafter"/>
</dbReference>
<dbReference type="Pfam" id="PF00350">
    <property type="entry name" value="Dynamin_N"/>
    <property type="match status" value="1"/>
</dbReference>
<proteinExistence type="predicted"/>
<dbReference type="PROSITE" id="PS51388">
    <property type="entry name" value="GED"/>
    <property type="match status" value="1"/>
</dbReference>
<comment type="caution">
    <text evidence="2">The sequence shown here is derived from an EMBL/GenBank/DDBJ whole genome shotgun (WGS) entry which is preliminary data.</text>
</comment>
<reference evidence="2 3" key="1">
    <citation type="submission" date="2016-12" db="EMBL/GenBank/DDBJ databases">
        <title>The genomes of Aspergillus section Nigri reveals drivers in fungal speciation.</title>
        <authorList>
            <consortium name="DOE Joint Genome Institute"/>
            <person name="Vesth T.C."/>
            <person name="Nybo J."/>
            <person name="Theobald S."/>
            <person name="Brandl J."/>
            <person name="Frisvad J.C."/>
            <person name="Nielsen K.F."/>
            <person name="Lyhne E.K."/>
            <person name="Kogle M.E."/>
            <person name="Kuo A."/>
            <person name="Riley R."/>
            <person name="Clum A."/>
            <person name="Nolan M."/>
            <person name="Lipzen A."/>
            <person name="Salamov A."/>
            <person name="Henrissat B."/>
            <person name="Wiebenga A."/>
            <person name="De Vries R.P."/>
            <person name="Grigoriev I.V."/>
            <person name="Mortensen U.H."/>
            <person name="Andersen M.R."/>
            <person name="Baker S.E."/>
        </authorList>
    </citation>
    <scope>NUCLEOTIDE SEQUENCE [LARGE SCALE GENOMIC DNA]</scope>
    <source>
        <strain evidence="2 3">CBS 115572</strain>
    </source>
</reference>
<dbReference type="GO" id="GO:0005874">
    <property type="term" value="C:microtubule"/>
    <property type="evidence" value="ECO:0007669"/>
    <property type="project" value="TreeGrafter"/>
</dbReference>